<feature type="transmembrane region" description="Helical" evidence="5">
    <location>
        <begin position="40"/>
        <end position="58"/>
    </location>
</feature>
<feature type="transmembrane region" description="Helical" evidence="5">
    <location>
        <begin position="70"/>
        <end position="88"/>
    </location>
</feature>
<feature type="transmembrane region" description="Helical" evidence="5">
    <location>
        <begin position="178"/>
        <end position="198"/>
    </location>
</feature>
<dbReference type="InterPro" id="IPR000620">
    <property type="entry name" value="EamA_dom"/>
</dbReference>
<evidence type="ECO:0000256" key="4">
    <source>
        <dbReference type="ARBA" id="ARBA00023136"/>
    </source>
</evidence>
<keyword evidence="8" id="KW-1185">Reference proteome</keyword>
<feature type="transmembrane region" description="Helical" evidence="5">
    <location>
        <begin position="204"/>
        <end position="222"/>
    </location>
</feature>
<accession>A0ABZ0IUA4</accession>
<dbReference type="Gene3D" id="1.10.3730.20">
    <property type="match status" value="2"/>
</dbReference>
<dbReference type="PANTHER" id="PTHR22911:SF6">
    <property type="entry name" value="SOLUTE CARRIER FAMILY 35 MEMBER G1"/>
    <property type="match status" value="1"/>
</dbReference>
<reference evidence="7 8" key="1">
    <citation type="journal article" date="2023" name="Microbiol. Resour. Announc.">
        <title>Complete Genome Sequence of Imperialibacter roseus strain P4T.</title>
        <authorList>
            <person name="Tizabi D.R."/>
            <person name="Bachvaroff T."/>
            <person name="Hill R.T."/>
        </authorList>
    </citation>
    <scope>NUCLEOTIDE SEQUENCE [LARGE SCALE GENOMIC DNA]</scope>
    <source>
        <strain evidence="7 8">P4T</strain>
    </source>
</reference>
<evidence type="ECO:0000313" key="7">
    <source>
        <dbReference type="EMBL" id="WOK08326.1"/>
    </source>
</evidence>
<organism evidence="7 8">
    <name type="scientific">Imperialibacter roseus</name>
    <dbReference type="NCBI Taxonomy" id="1324217"/>
    <lineage>
        <taxon>Bacteria</taxon>
        <taxon>Pseudomonadati</taxon>
        <taxon>Bacteroidota</taxon>
        <taxon>Cytophagia</taxon>
        <taxon>Cytophagales</taxon>
        <taxon>Flammeovirgaceae</taxon>
        <taxon>Imperialibacter</taxon>
    </lineage>
</organism>
<dbReference type="InterPro" id="IPR037185">
    <property type="entry name" value="EmrE-like"/>
</dbReference>
<keyword evidence="3 5" id="KW-1133">Transmembrane helix</keyword>
<comment type="subcellular location">
    <subcellularLocation>
        <location evidence="1">Membrane</location>
        <topology evidence="1">Multi-pass membrane protein</topology>
    </subcellularLocation>
</comment>
<feature type="transmembrane region" description="Helical" evidence="5">
    <location>
        <begin position="122"/>
        <end position="140"/>
    </location>
</feature>
<dbReference type="RefSeq" id="WP_317490968.1">
    <property type="nucleotide sequence ID" value="NZ_CP136051.1"/>
</dbReference>
<dbReference type="SUPFAM" id="SSF103481">
    <property type="entry name" value="Multidrug resistance efflux transporter EmrE"/>
    <property type="match status" value="2"/>
</dbReference>
<dbReference type="Pfam" id="PF00892">
    <property type="entry name" value="EamA"/>
    <property type="match status" value="2"/>
</dbReference>
<name>A0ABZ0IUA4_9BACT</name>
<evidence type="ECO:0000256" key="5">
    <source>
        <dbReference type="SAM" id="Phobius"/>
    </source>
</evidence>
<dbReference type="Proteomes" id="UP001302349">
    <property type="component" value="Chromosome"/>
</dbReference>
<feature type="transmembrane region" description="Helical" evidence="5">
    <location>
        <begin position="146"/>
        <end position="166"/>
    </location>
</feature>
<dbReference type="PANTHER" id="PTHR22911">
    <property type="entry name" value="ACYL-MALONYL CONDENSING ENZYME-RELATED"/>
    <property type="match status" value="1"/>
</dbReference>
<keyword evidence="2 5" id="KW-0812">Transmembrane</keyword>
<feature type="transmembrane region" description="Helical" evidence="5">
    <location>
        <begin position="259"/>
        <end position="278"/>
    </location>
</feature>
<feature type="domain" description="EamA" evidence="6">
    <location>
        <begin position="10"/>
        <end position="138"/>
    </location>
</feature>
<gene>
    <name evidence="7" type="ORF">RT717_06700</name>
</gene>
<proteinExistence type="predicted"/>
<evidence type="ECO:0000313" key="8">
    <source>
        <dbReference type="Proteomes" id="UP001302349"/>
    </source>
</evidence>
<feature type="domain" description="EamA" evidence="6">
    <location>
        <begin position="149"/>
        <end position="273"/>
    </location>
</feature>
<feature type="transmembrane region" description="Helical" evidence="5">
    <location>
        <begin position="94"/>
        <end position="115"/>
    </location>
</feature>
<evidence type="ECO:0000256" key="2">
    <source>
        <dbReference type="ARBA" id="ARBA00022692"/>
    </source>
</evidence>
<evidence type="ECO:0000259" key="6">
    <source>
        <dbReference type="Pfam" id="PF00892"/>
    </source>
</evidence>
<evidence type="ECO:0000256" key="3">
    <source>
        <dbReference type="ARBA" id="ARBA00022989"/>
    </source>
</evidence>
<evidence type="ECO:0000256" key="1">
    <source>
        <dbReference type="ARBA" id="ARBA00004141"/>
    </source>
</evidence>
<keyword evidence="4 5" id="KW-0472">Membrane</keyword>
<protein>
    <submittedName>
        <fullName evidence="7">DMT family transporter</fullName>
    </submittedName>
</protein>
<sequence>MRRWRSVPAGVRYMLLATVLFAMMKVCVKMIPQIPSVEIILFRSVISFIISFIGIKAAGISPWGTNKPMLILRGVCGSLSLILYFILIQQIPLATTYTLLYLAPVFTTILGIYFVKEKVFPMQWVFFALSMLGVVIVTGFDIRVEPIHLLIGLLSSMSSGVAYNVIRKLKTSEHPLVIILYFPLVTIPIAGVYSVFIWEQPIGWEWFWLIMVGIFTQFAQYFMTKAYQQEELSIISSLSYLGIVYGLGFGFLFGETFNLLTYIGMACVVMGVVSNIWWKKKGEELRRRKSMVRSNQ</sequence>
<dbReference type="EMBL" id="CP136051">
    <property type="protein sequence ID" value="WOK08326.1"/>
    <property type="molecule type" value="Genomic_DNA"/>
</dbReference>
<feature type="transmembrane region" description="Helical" evidence="5">
    <location>
        <begin position="234"/>
        <end position="253"/>
    </location>
</feature>